<proteinExistence type="predicted"/>
<dbReference type="Proteomes" id="UP000188342">
    <property type="component" value="Unassembled WGS sequence"/>
</dbReference>
<keyword evidence="3" id="KW-1185">Reference proteome</keyword>
<dbReference type="PANTHER" id="PTHR43130:SF15">
    <property type="entry name" value="THIJ_PFPI FAMILY PROTEIN (AFU_ORTHOLOGUE AFUA_5G14240)"/>
    <property type="match status" value="1"/>
</dbReference>
<dbReference type="Gene3D" id="3.40.50.880">
    <property type="match status" value="1"/>
</dbReference>
<reference evidence="2 3" key="1">
    <citation type="submission" date="2017-02" db="EMBL/GenBank/DDBJ databases">
        <authorList>
            <person name="Peterson S.W."/>
        </authorList>
    </citation>
    <scope>NUCLEOTIDE SEQUENCE [LARGE SCALE GENOMIC DNA]</scope>
    <source>
        <strain evidence="2 3">LSP_Lj1</strain>
    </source>
</reference>
<organism evidence="2 3">
    <name type="scientific">Luteococcus japonicus LSP_Lj1</name>
    <dbReference type="NCBI Taxonomy" id="1255658"/>
    <lineage>
        <taxon>Bacteria</taxon>
        <taxon>Bacillati</taxon>
        <taxon>Actinomycetota</taxon>
        <taxon>Actinomycetes</taxon>
        <taxon>Propionibacteriales</taxon>
        <taxon>Propionibacteriaceae</taxon>
        <taxon>Luteococcus</taxon>
    </lineage>
</organism>
<gene>
    <name evidence="2" type="ORF">FM114_02870</name>
</gene>
<evidence type="ECO:0000259" key="1">
    <source>
        <dbReference type="Pfam" id="PF01965"/>
    </source>
</evidence>
<evidence type="ECO:0000313" key="2">
    <source>
        <dbReference type="EMBL" id="SJN21556.1"/>
    </source>
</evidence>
<dbReference type="RefSeq" id="WP_094763691.1">
    <property type="nucleotide sequence ID" value="NZ_FUKQ01000011.1"/>
</dbReference>
<sequence>MPSNERRITIILFDQFQLLDVFGPVELMSKVPGVTIDYAGPVAGPVRSSQGAPVITDLAHSELHDPDIILVPGGAGTRPLTSNLGFLTWLSETAQSAQLVTSVCTGSALLAAAGALDGYRATSNKFAFDWASSFGADVDWVTEARWVEDRDRWTSSGVATGMDMAAAFIERLFGAGAATKATQLAEYQPQTDPTYDPFATLHGLV</sequence>
<dbReference type="OrthoDB" id="3992151at2"/>
<feature type="domain" description="DJ-1/PfpI" evidence="1">
    <location>
        <begin position="6"/>
        <end position="170"/>
    </location>
</feature>
<dbReference type="PANTHER" id="PTHR43130">
    <property type="entry name" value="ARAC-FAMILY TRANSCRIPTIONAL REGULATOR"/>
    <property type="match status" value="1"/>
</dbReference>
<accession>A0A1R4INX2</accession>
<dbReference type="Pfam" id="PF01965">
    <property type="entry name" value="DJ-1_PfpI"/>
    <property type="match status" value="1"/>
</dbReference>
<dbReference type="AlphaFoldDB" id="A0A1R4INX2"/>
<dbReference type="SUPFAM" id="SSF52317">
    <property type="entry name" value="Class I glutamine amidotransferase-like"/>
    <property type="match status" value="1"/>
</dbReference>
<dbReference type="STRING" id="1255658.FM114_02870"/>
<dbReference type="EMBL" id="FUKQ01000011">
    <property type="protein sequence ID" value="SJN21556.1"/>
    <property type="molecule type" value="Genomic_DNA"/>
</dbReference>
<dbReference type="InterPro" id="IPR029062">
    <property type="entry name" value="Class_I_gatase-like"/>
</dbReference>
<name>A0A1R4INX2_9ACTN</name>
<dbReference type="InterPro" id="IPR052158">
    <property type="entry name" value="INH-QAR"/>
</dbReference>
<dbReference type="CDD" id="cd03139">
    <property type="entry name" value="GATase1_PfpI_2"/>
    <property type="match status" value="1"/>
</dbReference>
<protein>
    <submittedName>
        <fullName evidence="2">ThiJ/PfpI family protein</fullName>
    </submittedName>
</protein>
<evidence type="ECO:0000313" key="3">
    <source>
        <dbReference type="Proteomes" id="UP000188342"/>
    </source>
</evidence>
<dbReference type="InterPro" id="IPR002818">
    <property type="entry name" value="DJ-1/PfpI"/>
</dbReference>